<protein>
    <submittedName>
        <fullName evidence="2">Uncharacterized protein</fullName>
    </submittedName>
</protein>
<evidence type="ECO:0000256" key="1">
    <source>
        <dbReference type="SAM" id="Phobius"/>
    </source>
</evidence>
<dbReference type="RefSeq" id="WP_081163532.1">
    <property type="nucleotide sequence ID" value="NZ_LWBP01000089.1"/>
</dbReference>
<evidence type="ECO:0000313" key="3">
    <source>
        <dbReference type="Proteomes" id="UP000192276"/>
    </source>
</evidence>
<dbReference type="Proteomes" id="UP000192276">
    <property type="component" value="Unassembled WGS sequence"/>
</dbReference>
<dbReference type="EMBL" id="LWBP01000089">
    <property type="protein sequence ID" value="OQP64542.1"/>
    <property type="molecule type" value="Genomic_DNA"/>
</dbReference>
<gene>
    <name evidence="2" type="ORF">A4R26_15950</name>
</gene>
<reference evidence="3" key="1">
    <citation type="submission" date="2016-04" db="EMBL/GenBank/DDBJ databases">
        <authorList>
            <person name="Chen L."/>
            <person name="Zhuang W."/>
            <person name="Wang G."/>
        </authorList>
    </citation>
    <scope>NUCLEOTIDE SEQUENCE [LARGE SCALE GENOMIC DNA]</scope>
    <source>
        <strain evidence="3">208</strain>
    </source>
</reference>
<comment type="caution">
    <text evidence="2">The sequence shown here is derived from an EMBL/GenBank/DDBJ whole genome shotgun (WGS) entry which is preliminary data.</text>
</comment>
<feature type="transmembrane region" description="Helical" evidence="1">
    <location>
        <begin position="148"/>
        <end position="171"/>
    </location>
</feature>
<sequence>MSQLITYEKFFNSDQAQPVLAVLKEHTIPHEFAAIKQVVDQVIAGGGPGYQFEVRIPAGQFVKANRLLRESIQVNLGEVDPDYYLFSFEDFELIEILRMPDEWGRLDFAIARKILESRGIVYTNDELDALWKNRIEVLARPEHEGAGWVFAGRFFAIMGGFFGVLIGLVLLQSTKTLPDGRKVYTYDEQTRKKGKTILIVSLIVFAVCLFFGLSSGYVFVTDLTQLPQPQCEPGCFGC</sequence>
<dbReference type="OrthoDB" id="9814194at2"/>
<dbReference type="AlphaFoldDB" id="A0A1V9G1U0"/>
<keyword evidence="1" id="KW-0472">Membrane</keyword>
<name>A0A1V9G1U0_9BACT</name>
<keyword evidence="1" id="KW-0812">Transmembrane</keyword>
<evidence type="ECO:0000313" key="2">
    <source>
        <dbReference type="EMBL" id="OQP64542.1"/>
    </source>
</evidence>
<keyword evidence="3" id="KW-1185">Reference proteome</keyword>
<proteinExistence type="predicted"/>
<keyword evidence="1" id="KW-1133">Transmembrane helix</keyword>
<feature type="transmembrane region" description="Helical" evidence="1">
    <location>
        <begin position="197"/>
        <end position="220"/>
    </location>
</feature>
<organism evidence="2 3">
    <name type="scientific">Niastella populi</name>
    <dbReference type="NCBI Taxonomy" id="550983"/>
    <lineage>
        <taxon>Bacteria</taxon>
        <taxon>Pseudomonadati</taxon>
        <taxon>Bacteroidota</taxon>
        <taxon>Chitinophagia</taxon>
        <taxon>Chitinophagales</taxon>
        <taxon>Chitinophagaceae</taxon>
        <taxon>Niastella</taxon>
    </lineage>
</organism>
<accession>A0A1V9G1U0</accession>